<evidence type="ECO:0000256" key="1">
    <source>
        <dbReference type="SAM" id="MobiDB-lite"/>
    </source>
</evidence>
<feature type="signal peptide" evidence="2">
    <location>
        <begin position="1"/>
        <end position="20"/>
    </location>
</feature>
<name>A0AAN8FFA5_9EURO</name>
<organism evidence="3 4">
    <name type="scientific">Knufia fluminis</name>
    <dbReference type="NCBI Taxonomy" id="191047"/>
    <lineage>
        <taxon>Eukaryota</taxon>
        <taxon>Fungi</taxon>
        <taxon>Dikarya</taxon>
        <taxon>Ascomycota</taxon>
        <taxon>Pezizomycotina</taxon>
        <taxon>Eurotiomycetes</taxon>
        <taxon>Chaetothyriomycetidae</taxon>
        <taxon>Chaetothyriales</taxon>
        <taxon>Trichomeriaceae</taxon>
        <taxon>Knufia</taxon>
    </lineage>
</organism>
<feature type="compositionally biased region" description="Polar residues" evidence="1">
    <location>
        <begin position="95"/>
        <end position="129"/>
    </location>
</feature>
<gene>
    <name evidence="3" type="ORF">OHC33_001820</name>
</gene>
<sequence length="400" mass="42727">MRRAVAVCTLLALSILGVAGQTTICQYEHIVTFTEYSTVYVTANATVYTTEFHSSESSTSSTGLSSSDDGIKDPVLTGKSSTTPEPPIPSSTTTLAFPTTSRAPQTESATGRPSSSTTSESQDFPTTTRADADPEATNESFYIVFDALSSATSRLSRRDVIIDYLAYLTFRLTNDYVTPKMAGILVIDPREASIFYLDDDNALKTDDLYVDISSPERLQGSDSLSSPTPLTSSTLSTSSTPLPSSDSFPVFTLREDKPEYQLVFTLNDDRISIEEVEGYCVTSDDTLVLVQDAEKPPSPCERSVQPRLVARQAAASSTTSEALPTTSTVIPQSGETSVPRTSLQTSTERPTSSTYTPSTSSGQTSITQTSITLSTTSLASTLIPVSTSAEEISSTVSSTF</sequence>
<dbReference type="Proteomes" id="UP001316803">
    <property type="component" value="Unassembled WGS sequence"/>
</dbReference>
<evidence type="ECO:0000313" key="4">
    <source>
        <dbReference type="Proteomes" id="UP001316803"/>
    </source>
</evidence>
<feature type="compositionally biased region" description="Low complexity" evidence="1">
    <location>
        <begin position="345"/>
        <end position="367"/>
    </location>
</feature>
<feature type="chain" id="PRO_5043048966" evidence="2">
    <location>
        <begin position="21"/>
        <end position="400"/>
    </location>
</feature>
<proteinExistence type="predicted"/>
<comment type="caution">
    <text evidence="3">The sequence shown here is derived from an EMBL/GenBank/DDBJ whole genome shotgun (WGS) entry which is preliminary data.</text>
</comment>
<protein>
    <submittedName>
        <fullName evidence="3">Uncharacterized protein</fullName>
    </submittedName>
</protein>
<dbReference type="EMBL" id="JAKLMC020000003">
    <property type="protein sequence ID" value="KAK5957446.1"/>
    <property type="molecule type" value="Genomic_DNA"/>
</dbReference>
<dbReference type="AlphaFoldDB" id="A0AAN8FFA5"/>
<feature type="compositionally biased region" description="Low complexity" evidence="1">
    <location>
        <begin position="51"/>
        <end position="67"/>
    </location>
</feature>
<reference evidence="3 4" key="1">
    <citation type="submission" date="2022-12" db="EMBL/GenBank/DDBJ databases">
        <title>Genomic features and morphological characterization of a novel Knufia sp. strain isolated from spacecraft assembly facility.</title>
        <authorList>
            <person name="Teixeira M."/>
            <person name="Chander A.M."/>
            <person name="Stajich J.E."/>
            <person name="Venkateswaran K."/>
        </authorList>
    </citation>
    <scope>NUCLEOTIDE SEQUENCE [LARGE SCALE GENOMIC DNA]</scope>
    <source>
        <strain evidence="3 4">FJI-L2-BK-P2</strain>
    </source>
</reference>
<feature type="region of interest" description="Disordered" evidence="1">
    <location>
        <begin position="312"/>
        <end position="367"/>
    </location>
</feature>
<feature type="region of interest" description="Disordered" evidence="1">
    <location>
        <begin position="51"/>
        <end position="133"/>
    </location>
</feature>
<feature type="region of interest" description="Disordered" evidence="1">
    <location>
        <begin position="217"/>
        <end position="244"/>
    </location>
</feature>
<feature type="compositionally biased region" description="Polar residues" evidence="1">
    <location>
        <begin position="314"/>
        <end position="344"/>
    </location>
</feature>
<accession>A0AAN8FFA5</accession>
<keyword evidence="4" id="KW-1185">Reference proteome</keyword>
<evidence type="ECO:0000256" key="2">
    <source>
        <dbReference type="SAM" id="SignalP"/>
    </source>
</evidence>
<evidence type="ECO:0000313" key="3">
    <source>
        <dbReference type="EMBL" id="KAK5957446.1"/>
    </source>
</evidence>
<keyword evidence="2" id="KW-0732">Signal</keyword>
<feature type="compositionally biased region" description="Low complexity" evidence="1">
    <location>
        <begin position="221"/>
        <end position="244"/>
    </location>
</feature>